<dbReference type="HOGENOM" id="CLU_139202_0_0_11"/>
<dbReference type="SUPFAM" id="SSF103196">
    <property type="entry name" value="Roadblock/LC7 domain"/>
    <property type="match status" value="1"/>
</dbReference>
<organism evidence="1 2">
    <name type="scientific">Corynebacterium matruchotii ATCC 33806</name>
    <dbReference type="NCBI Taxonomy" id="566549"/>
    <lineage>
        <taxon>Bacteria</taxon>
        <taxon>Bacillati</taxon>
        <taxon>Actinomycetota</taxon>
        <taxon>Actinomycetes</taxon>
        <taxon>Mycobacteriales</taxon>
        <taxon>Corynebacteriaceae</taxon>
        <taxon>Corynebacterium</taxon>
    </lineage>
</organism>
<dbReference type="AlphaFoldDB" id="C0E425"/>
<dbReference type="Gene3D" id="3.30.450.30">
    <property type="entry name" value="Dynein light chain 2a, cytoplasmic"/>
    <property type="match status" value="1"/>
</dbReference>
<accession>C0E425</accession>
<comment type="caution">
    <text evidence="1">The sequence shown here is derived from an EMBL/GenBank/DDBJ whole genome shotgun (WGS) entry which is preliminary data.</text>
</comment>
<dbReference type="EMBL" id="ACEB01000023">
    <property type="protein sequence ID" value="EEG26623.1"/>
    <property type="molecule type" value="Genomic_DNA"/>
</dbReference>
<reference evidence="1 2" key="1">
    <citation type="submission" date="2009-01" db="EMBL/GenBank/DDBJ databases">
        <authorList>
            <person name="Fulton L."/>
            <person name="Clifton S."/>
            <person name="Chinwalla A.T."/>
            <person name="Mitreva M."/>
            <person name="Sodergren E."/>
            <person name="Weinstock G."/>
            <person name="Clifton S."/>
            <person name="Dooling D.J."/>
            <person name="Fulton B."/>
            <person name="Minx P."/>
            <person name="Pepin K.H."/>
            <person name="Johnson M."/>
            <person name="Bhonagiri V."/>
            <person name="Nash W.E."/>
            <person name="Mardis E.R."/>
            <person name="Wilson R.K."/>
        </authorList>
    </citation>
    <scope>NUCLEOTIDE SEQUENCE [LARGE SCALE GENOMIC DNA]</scope>
    <source>
        <strain evidence="1 2">ATCC 33806</strain>
    </source>
</reference>
<name>C0E425_9CORY</name>
<proteinExistence type="predicted"/>
<evidence type="ECO:0000313" key="2">
    <source>
        <dbReference type="Proteomes" id="UP000006247"/>
    </source>
</evidence>
<gene>
    <name evidence="1" type="ORF">CORMATOL_01746</name>
</gene>
<dbReference type="Proteomes" id="UP000006247">
    <property type="component" value="Unassembled WGS sequence"/>
</dbReference>
<evidence type="ECO:0008006" key="3">
    <source>
        <dbReference type="Google" id="ProtNLM"/>
    </source>
</evidence>
<protein>
    <recommendedName>
        <fullName evidence="3">Roadblock/LAMTOR2 domain-containing protein</fullName>
    </recommendedName>
</protein>
<sequence length="136" mass="14964">MKQVRIEKELVNMSQQDHLNNFLNSLAEDISGFIGASVVDLGTGMSLASVARVANFDLDVAAAYNCEMVKAKRKTIQALGIDSHLQDMLLTLSDQLHLVRVLNNDLFVYVAVQSSQSNLALLRTAVNANIEKYNLV</sequence>
<evidence type="ECO:0000313" key="1">
    <source>
        <dbReference type="EMBL" id="EEG26623.1"/>
    </source>
</evidence>